<dbReference type="RefSeq" id="WP_090411803.1">
    <property type="nucleotide sequence ID" value="NZ_FNOY01000006.1"/>
</dbReference>
<dbReference type="InterPro" id="IPR003494">
    <property type="entry name" value="SHS2_FtsA"/>
</dbReference>
<dbReference type="GO" id="GO:0051301">
    <property type="term" value="P:cell division"/>
    <property type="evidence" value="ECO:0007669"/>
    <property type="project" value="InterPro"/>
</dbReference>
<dbReference type="OrthoDB" id="9773403at2"/>
<dbReference type="Gene3D" id="3.30.1490.300">
    <property type="match status" value="1"/>
</dbReference>
<feature type="domain" description="SHS2" evidence="1">
    <location>
        <begin position="25"/>
        <end position="196"/>
    </location>
</feature>
<evidence type="ECO:0000259" key="1">
    <source>
        <dbReference type="SMART" id="SM00842"/>
    </source>
</evidence>
<evidence type="ECO:0000313" key="3">
    <source>
        <dbReference type="Proteomes" id="UP000198640"/>
    </source>
</evidence>
<dbReference type="PANTHER" id="PTHR32432:SF3">
    <property type="entry name" value="ETHANOLAMINE UTILIZATION PROTEIN EUTJ"/>
    <property type="match status" value="1"/>
</dbReference>
<organism evidence="2 3">
    <name type="scientific">Nitrosomonas halophila</name>
    <dbReference type="NCBI Taxonomy" id="44576"/>
    <lineage>
        <taxon>Bacteria</taxon>
        <taxon>Pseudomonadati</taxon>
        <taxon>Pseudomonadota</taxon>
        <taxon>Betaproteobacteria</taxon>
        <taxon>Nitrosomonadales</taxon>
        <taxon>Nitrosomonadaceae</taxon>
        <taxon>Nitrosomonas</taxon>
    </lineage>
</organism>
<dbReference type="AlphaFoldDB" id="A0A1H3DV73"/>
<dbReference type="InterPro" id="IPR005883">
    <property type="entry name" value="PilM"/>
</dbReference>
<dbReference type="CDD" id="cd24049">
    <property type="entry name" value="ASKHA_NBD_PilM"/>
    <property type="match status" value="1"/>
</dbReference>
<evidence type="ECO:0000313" key="2">
    <source>
        <dbReference type="EMBL" id="SDX70018.1"/>
    </source>
</evidence>
<dbReference type="Proteomes" id="UP000198640">
    <property type="component" value="Unassembled WGS sequence"/>
</dbReference>
<proteinExistence type="predicted"/>
<name>A0A1H3DV73_9PROT</name>
<gene>
    <name evidence="2" type="ORF">SAMN05421881_100628</name>
</gene>
<dbReference type="PANTHER" id="PTHR32432">
    <property type="entry name" value="CELL DIVISION PROTEIN FTSA-RELATED"/>
    <property type="match status" value="1"/>
</dbReference>
<accession>A0A1H3DV73</accession>
<dbReference type="SUPFAM" id="SSF53067">
    <property type="entry name" value="Actin-like ATPase domain"/>
    <property type="match status" value="2"/>
</dbReference>
<dbReference type="STRING" id="44576.SAMN05421881_100628"/>
<dbReference type="EMBL" id="FNOY01000006">
    <property type="protein sequence ID" value="SDX70018.1"/>
    <property type="molecule type" value="Genomic_DNA"/>
</dbReference>
<reference evidence="2 3" key="1">
    <citation type="submission" date="2016-10" db="EMBL/GenBank/DDBJ databases">
        <authorList>
            <person name="de Groot N.N."/>
        </authorList>
    </citation>
    <scope>NUCLEOTIDE SEQUENCE [LARGE SCALE GENOMIC DNA]</scope>
    <source>
        <strain evidence="2 3">Nm1</strain>
    </source>
</reference>
<protein>
    <submittedName>
        <fullName evidence="2">Type IV pilus assembly protein PilM</fullName>
    </submittedName>
</protein>
<dbReference type="Gene3D" id="3.30.420.40">
    <property type="match status" value="2"/>
</dbReference>
<dbReference type="InterPro" id="IPR050696">
    <property type="entry name" value="FtsA/MreB"/>
</dbReference>
<dbReference type="InterPro" id="IPR043129">
    <property type="entry name" value="ATPase_NBD"/>
</dbReference>
<dbReference type="PIRSF" id="PIRSF019169">
    <property type="entry name" value="PilM"/>
    <property type="match status" value="1"/>
</dbReference>
<dbReference type="Pfam" id="PF11104">
    <property type="entry name" value="PilM_2"/>
    <property type="match status" value="1"/>
</dbReference>
<keyword evidence="3" id="KW-1185">Reference proteome</keyword>
<dbReference type="NCBIfam" id="TIGR01175">
    <property type="entry name" value="pilM"/>
    <property type="match status" value="1"/>
</dbReference>
<sequence length="373" mass="41218">MALNKSIFKKNIDFSMGFLGNASRLIGVDVGTASVKMVEFSRMGGRAQGIRLERYVIEPIPATAIQDGNINQLDPVGESIRRAWQRMDTRQKKIAMALPAALVITRKICLPADLQQDDLIFQVEAEASQYMPFALDEVNFDFQVMGPVLHQPENMEVLLVASRRDKVEDRVAAAMIAGLKVIVMDVEQFAAQAMFSEVIMRQLPGGGKDKVIVLVDIGAHNTRVNVLVNHVSVYMRDQFFGGAQLTQAIQNRFGLSLAEAEMARRSGTLPDSYHNEVLMPFRGQLLQEITRALQFFFTSTSFARVDYIFLSGGCACLPGLKETVFEHTQITTQLVNPFAGIGLSSRIVPRQLNMDAPALLIASGLAKRGTVMH</sequence>
<dbReference type="SMART" id="SM00842">
    <property type="entry name" value="FtsA"/>
    <property type="match status" value="1"/>
</dbReference>